<gene>
    <name evidence="1" type="ORF">AVDCRST_MAG55-2713</name>
</gene>
<accession>A0A6J4Q698</accession>
<name>A0A6J4Q698_9ACTN</name>
<protein>
    <submittedName>
        <fullName evidence="1">Uncharacterized protein</fullName>
    </submittedName>
</protein>
<reference evidence="1" key="1">
    <citation type="submission" date="2020-02" db="EMBL/GenBank/DDBJ databases">
        <authorList>
            <person name="Meier V. D."/>
        </authorList>
    </citation>
    <scope>NUCLEOTIDE SEQUENCE</scope>
    <source>
        <strain evidence="1">AVDCRST_MAG55</strain>
    </source>
</reference>
<organism evidence="1">
    <name type="scientific">uncultured Rubrobacteraceae bacterium</name>
    <dbReference type="NCBI Taxonomy" id="349277"/>
    <lineage>
        <taxon>Bacteria</taxon>
        <taxon>Bacillati</taxon>
        <taxon>Actinomycetota</taxon>
        <taxon>Rubrobacteria</taxon>
        <taxon>Rubrobacterales</taxon>
        <taxon>Rubrobacteraceae</taxon>
        <taxon>environmental samples</taxon>
    </lineage>
</organism>
<proteinExistence type="predicted"/>
<dbReference type="AlphaFoldDB" id="A0A6J4Q698"/>
<dbReference type="EMBL" id="CADCUZ010000134">
    <property type="protein sequence ID" value="CAA9431799.1"/>
    <property type="molecule type" value="Genomic_DNA"/>
</dbReference>
<sequence length="46" mass="5160">MGEGITGAAPNWISSVQRPMNPPKLDLFCWAWRHSLFCGLPPCFLN</sequence>
<evidence type="ECO:0000313" key="1">
    <source>
        <dbReference type="EMBL" id="CAA9431799.1"/>
    </source>
</evidence>